<dbReference type="InterPro" id="IPR012675">
    <property type="entry name" value="Beta-grasp_dom_sf"/>
</dbReference>
<gene>
    <name evidence="1" type="ORF">MSL71_28050</name>
</gene>
<evidence type="ECO:0000313" key="1">
    <source>
        <dbReference type="EMBL" id="VFQ45148.1"/>
    </source>
</evidence>
<reference evidence="1 2" key="1">
    <citation type="submission" date="2019-03" db="EMBL/GenBank/DDBJ databases">
        <authorList>
            <person name="Nijsse B."/>
        </authorList>
    </citation>
    <scope>NUCLEOTIDE SEQUENCE [LARGE SCALE GENOMIC DNA]</scope>
    <source>
        <strain evidence="1">Desulfoluna butyratoxydans MSL71</strain>
    </source>
</reference>
<dbReference type="PANTHER" id="PTHR34472">
    <property type="entry name" value="SULFUR CARRIER PROTEIN THIS"/>
    <property type="match status" value="1"/>
</dbReference>
<dbReference type="NCBIfam" id="TIGR01683">
    <property type="entry name" value="thiS"/>
    <property type="match status" value="1"/>
</dbReference>
<protein>
    <submittedName>
        <fullName evidence="1">This thiamine-biosynthesis</fullName>
    </submittedName>
</protein>
<dbReference type="CDD" id="cd00565">
    <property type="entry name" value="Ubl_ThiS"/>
    <property type="match status" value="1"/>
</dbReference>
<dbReference type="Gene3D" id="3.10.20.30">
    <property type="match status" value="1"/>
</dbReference>
<dbReference type="InterPro" id="IPR010035">
    <property type="entry name" value="Thi_S"/>
</dbReference>
<dbReference type="InterPro" id="IPR003749">
    <property type="entry name" value="ThiS/MoaD-like"/>
</dbReference>
<accession>A0A4V6ILI1</accession>
<sequence>MMVNGSEESLSQGDMTLERFLEHKGLHPGSVVVERNGEVVERSRFGAVTLSETDKLEILRFVGGGC</sequence>
<dbReference type="Pfam" id="PF02597">
    <property type="entry name" value="ThiS"/>
    <property type="match status" value="1"/>
</dbReference>
<dbReference type="InterPro" id="IPR016155">
    <property type="entry name" value="Mopterin_synth/thiamin_S_b"/>
</dbReference>
<dbReference type="AlphaFoldDB" id="A0A4V6ILI1"/>
<name>A0A4V6ILI1_9BACT</name>
<evidence type="ECO:0000313" key="2">
    <source>
        <dbReference type="Proteomes" id="UP000507962"/>
    </source>
</evidence>
<organism evidence="1 2">
    <name type="scientific">Desulfoluna butyratoxydans</name>
    <dbReference type="NCBI Taxonomy" id="231438"/>
    <lineage>
        <taxon>Bacteria</taxon>
        <taxon>Pseudomonadati</taxon>
        <taxon>Thermodesulfobacteriota</taxon>
        <taxon>Desulfobacteria</taxon>
        <taxon>Desulfobacterales</taxon>
        <taxon>Desulfolunaceae</taxon>
        <taxon>Desulfoluna</taxon>
    </lineage>
</organism>
<keyword evidence="2" id="KW-1185">Reference proteome</keyword>
<dbReference type="RefSeq" id="WP_180141344.1">
    <property type="nucleotide sequence ID" value="NZ_CAADHO010000004.1"/>
</dbReference>
<dbReference type="Proteomes" id="UP000507962">
    <property type="component" value="Unassembled WGS sequence"/>
</dbReference>
<dbReference type="EMBL" id="CAADHO010000004">
    <property type="protein sequence ID" value="VFQ45148.1"/>
    <property type="molecule type" value="Genomic_DNA"/>
</dbReference>
<proteinExistence type="predicted"/>
<dbReference type="SUPFAM" id="SSF54285">
    <property type="entry name" value="MoaD/ThiS"/>
    <property type="match status" value="1"/>
</dbReference>
<dbReference type="PANTHER" id="PTHR34472:SF1">
    <property type="entry name" value="SULFUR CARRIER PROTEIN THIS"/>
    <property type="match status" value="1"/>
</dbReference>